<evidence type="ECO:0000313" key="1">
    <source>
        <dbReference type="EMBL" id="GIY28351.1"/>
    </source>
</evidence>
<evidence type="ECO:0000313" key="2">
    <source>
        <dbReference type="Proteomes" id="UP001054945"/>
    </source>
</evidence>
<organism evidence="1 2">
    <name type="scientific">Caerostris extrusa</name>
    <name type="common">Bark spider</name>
    <name type="synonym">Caerostris bankana</name>
    <dbReference type="NCBI Taxonomy" id="172846"/>
    <lineage>
        <taxon>Eukaryota</taxon>
        <taxon>Metazoa</taxon>
        <taxon>Ecdysozoa</taxon>
        <taxon>Arthropoda</taxon>
        <taxon>Chelicerata</taxon>
        <taxon>Arachnida</taxon>
        <taxon>Araneae</taxon>
        <taxon>Araneomorphae</taxon>
        <taxon>Entelegynae</taxon>
        <taxon>Araneoidea</taxon>
        <taxon>Araneidae</taxon>
        <taxon>Caerostris</taxon>
    </lineage>
</organism>
<dbReference type="EMBL" id="BPLR01008938">
    <property type="protein sequence ID" value="GIY28351.1"/>
    <property type="molecule type" value="Genomic_DNA"/>
</dbReference>
<dbReference type="AlphaFoldDB" id="A0AAV4S585"/>
<name>A0AAV4S585_CAEEX</name>
<keyword evidence="2" id="KW-1185">Reference proteome</keyword>
<sequence length="94" mass="11178">MISEAIKTFWAHFVDLLLHTPRGPNRFSFRVIYSHSLQDRCFLRGQKGPYWMERGTFLRLQGYSLPCWSPYWLSWSLCCTVFRLQSALHLNFCG</sequence>
<dbReference type="Proteomes" id="UP001054945">
    <property type="component" value="Unassembled WGS sequence"/>
</dbReference>
<reference evidence="1 2" key="1">
    <citation type="submission" date="2021-06" db="EMBL/GenBank/DDBJ databases">
        <title>Caerostris extrusa draft genome.</title>
        <authorList>
            <person name="Kono N."/>
            <person name="Arakawa K."/>
        </authorList>
    </citation>
    <scope>NUCLEOTIDE SEQUENCE [LARGE SCALE GENOMIC DNA]</scope>
</reference>
<comment type="caution">
    <text evidence="1">The sequence shown here is derived from an EMBL/GenBank/DDBJ whole genome shotgun (WGS) entry which is preliminary data.</text>
</comment>
<proteinExistence type="predicted"/>
<gene>
    <name evidence="1" type="ORF">CEXT_409461</name>
</gene>
<accession>A0AAV4S585</accession>
<protein>
    <submittedName>
        <fullName evidence="1">Uncharacterized protein</fullName>
    </submittedName>
</protein>